<accession>A0ABT6VF25</accession>
<feature type="transmembrane region" description="Helical" evidence="6">
    <location>
        <begin position="327"/>
        <end position="349"/>
    </location>
</feature>
<feature type="transmembrane region" description="Helical" evidence="6">
    <location>
        <begin position="181"/>
        <end position="203"/>
    </location>
</feature>
<feature type="transmembrane region" description="Helical" evidence="6">
    <location>
        <begin position="58"/>
        <end position="75"/>
    </location>
</feature>
<feature type="compositionally biased region" description="Polar residues" evidence="5">
    <location>
        <begin position="557"/>
        <end position="575"/>
    </location>
</feature>
<keyword evidence="9" id="KW-1185">Reference proteome</keyword>
<feature type="domain" description="STAS" evidence="7">
    <location>
        <begin position="451"/>
        <end position="553"/>
    </location>
</feature>
<sequence length="575" mass="60719">MKRSSSPRLARLFPFLTWLPGVDRSTLRADLLAGLTGAVIVLPQGVAYALIAGLPPQYGLYTAIVTAIVAGLFGSSRHLVSGPTAAISIVVFSVVSGVVSPDSPEFIPYVITLTLLTGLIQLALGLVRLGALVNFISHTVVIGFTAGAAVLIATSQLRHLFGVELPSGQAFIPSLIDVARALPETNVSVLAVGLATMGSALLIRRLRPRWPFMLLAMAVGGLFAWGIGGVERGVPMVGAMPAQLPPPSMPILSLEALRELAPGALAVAIIALIEAVSIARAVAMRSHQRIDGNQEFVGQGLSNVVGSFFSCYAGSGSFTRSGANYDAGARTPLAAVFASVILVGILLLAPGITRHLPMPAMAGIVLLIAWNLIDWHEIRDLLSISRGETAILGVTFASTLLLALEFAIYLGVLLSLVLYLKRTAQPPLVPLAPESVAGAPYAPGRLPDGQVQVLRLEGSLYFGAVDHVQWTLHQQTAEGYRHIVLVGQGVNFIDFAGAELLAREVDRLRALGGELYFCNFKPSALTLLRQTRYCETLSEANCFTSPDEALASLSCRLGSSDSPGPQNTRMQGTRG</sequence>
<dbReference type="SUPFAM" id="SSF52091">
    <property type="entry name" value="SpoIIaa-like"/>
    <property type="match status" value="1"/>
</dbReference>
<feature type="transmembrane region" description="Helical" evidence="6">
    <location>
        <begin position="296"/>
        <end position="315"/>
    </location>
</feature>
<dbReference type="PROSITE" id="PS50801">
    <property type="entry name" value="STAS"/>
    <property type="match status" value="1"/>
</dbReference>
<dbReference type="InterPro" id="IPR001902">
    <property type="entry name" value="SLC26A/SulP_fam"/>
</dbReference>
<dbReference type="CDD" id="cd07042">
    <property type="entry name" value="STAS_SulP_like_sulfate_transporter"/>
    <property type="match status" value="1"/>
</dbReference>
<evidence type="ECO:0000313" key="8">
    <source>
        <dbReference type="EMBL" id="MDI5932591.1"/>
    </source>
</evidence>
<evidence type="ECO:0000259" key="7">
    <source>
        <dbReference type="PROSITE" id="PS50801"/>
    </source>
</evidence>
<feature type="transmembrane region" description="Helical" evidence="6">
    <location>
        <begin position="106"/>
        <end position="127"/>
    </location>
</feature>
<comment type="caution">
    <text evidence="8">The sequence shown here is derived from an EMBL/GenBank/DDBJ whole genome shotgun (WGS) entry which is preliminary data.</text>
</comment>
<evidence type="ECO:0000256" key="3">
    <source>
        <dbReference type="ARBA" id="ARBA00022989"/>
    </source>
</evidence>
<organism evidence="8 9">
    <name type="scientific">Halomonas kalidii</name>
    <dbReference type="NCBI Taxonomy" id="3043293"/>
    <lineage>
        <taxon>Bacteria</taxon>
        <taxon>Pseudomonadati</taxon>
        <taxon>Pseudomonadota</taxon>
        <taxon>Gammaproteobacteria</taxon>
        <taxon>Oceanospirillales</taxon>
        <taxon>Halomonadaceae</taxon>
        <taxon>Halomonas</taxon>
    </lineage>
</organism>
<evidence type="ECO:0000256" key="5">
    <source>
        <dbReference type="SAM" id="MobiDB-lite"/>
    </source>
</evidence>
<evidence type="ECO:0000313" key="9">
    <source>
        <dbReference type="Proteomes" id="UP001244242"/>
    </source>
</evidence>
<evidence type="ECO:0000256" key="6">
    <source>
        <dbReference type="SAM" id="Phobius"/>
    </source>
</evidence>
<dbReference type="Pfam" id="PF00916">
    <property type="entry name" value="Sulfate_transp"/>
    <property type="match status" value="1"/>
</dbReference>
<dbReference type="InterPro" id="IPR036513">
    <property type="entry name" value="STAS_dom_sf"/>
</dbReference>
<comment type="subcellular location">
    <subcellularLocation>
        <location evidence="1">Membrane</location>
        <topology evidence="1">Multi-pass membrane protein</topology>
    </subcellularLocation>
</comment>
<dbReference type="Gene3D" id="3.30.750.24">
    <property type="entry name" value="STAS domain"/>
    <property type="match status" value="1"/>
</dbReference>
<feature type="transmembrane region" description="Helical" evidence="6">
    <location>
        <begin position="260"/>
        <end position="284"/>
    </location>
</feature>
<feature type="transmembrane region" description="Helical" evidence="6">
    <location>
        <begin position="210"/>
        <end position="228"/>
    </location>
</feature>
<dbReference type="InterPro" id="IPR002645">
    <property type="entry name" value="STAS_dom"/>
</dbReference>
<dbReference type="Proteomes" id="UP001244242">
    <property type="component" value="Unassembled WGS sequence"/>
</dbReference>
<dbReference type="Pfam" id="PF01740">
    <property type="entry name" value="STAS"/>
    <property type="match status" value="1"/>
</dbReference>
<evidence type="ECO:0000256" key="4">
    <source>
        <dbReference type="ARBA" id="ARBA00023136"/>
    </source>
</evidence>
<feature type="transmembrane region" description="Helical" evidence="6">
    <location>
        <begin position="393"/>
        <end position="420"/>
    </location>
</feature>
<feature type="transmembrane region" description="Helical" evidence="6">
    <location>
        <begin position="31"/>
        <end position="52"/>
    </location>
</feature>
<feature type="transmembrane region" description="Helical" evidence="6">
    <location>
        <begin position="356"/>
        <end position="373"/>
    </location>
</feature>
<evidence type="ECO:0000256" key="2">
    <source>
        <dbReference type="ARBA" id="ARBA00022692"/>
    </source>
</evidence>
<evidence type="ECO:0000256" key="1">
    <source>
        <dbReference type="ARBA" id="ARBA00004141"/>
    </source>
</evidence>
<name>A0ABT6VF25_9GAMM</name>
<dbReference type="EMBL" id="JASCQO010000011">
    <property type="protein sequence ID" value="MDI5932591.1"/>
    <property type="molecule type" value="Genomic_DNA"/>
</dbReference>
<gene>
    <name evidence="8" type="ORF">QLQ84_02195</name>
</gene>
<keyword evidence="3 6" id="KW-1133">Transmembrane helix</keyword>
<protein>
    <submittedName>
        <fullName evidence="8">SulP family inorganic anion transporter</fullName>
    </submittedName>
</protein>
<keyword evidence="4 6" id="KW-0472">Membrane</keyword>
<feature type="transmembrane region" description="Helical" evidence="6">
    <location>
        <begin position="139"/>
        <end position="161"/>
    </location>
</feature>
<dbReference type="NCBIfam" id="TIGR00815">
    <property type="entry name" value="sulP"/>
    <property type="match status" value="1"/>
</dbReference>
<keyword evidence="2 6" id="KW-0812">Transmembrane</keyword>
<dbReference type="InterPro" id="IPR011547">
    <property type="entry name" value="SLC26A/SulP_dom"/>
</dbReference>
<feature type="region of interest" description="Disordered" evidence="5">
    <location>
        <begin position="556"/>
        <end position="575"/>
    </location>
</feature>
<dbReference type="PANTHER" id="PTHR11814">
    <property type="entry name" value="SULFATE TRANSPORTER"/>
    <property type="match status" value="1"/>
</dbReference>
<feature type="transmembrane region" description="Helical" evidence="6">
    <location>
        <begin position="82"/>
        <end position="100"/>
    </location>
</feature>
<proteinExistence type="predicted"/>
<dbReference type="RefSeq" id="WP_282720147.1">
    <property type="nucleotide sequence ID" value="NZ_JASCQO010000011.1"/>
</dbReference>
<reference evidence="8 9" key="1">
    <citation type="submission" date="2023-04" db="EMBL/GenBank/DDBJ databases">
        <title>Halomonas strains isolated from rhizosphere soil.</title>
        <authorList>
            <person name="Xu L."/>
            <person name="Sun J.-Q."/>
        </authorList>
    </citation>
    <scope>NUCLEOTIDE SEQUENCE [LARGE SCALE GENOMIC DNA]</scope>
    <source>
        <strain evidence="8 9">LN1S58</strain>
    </source>
</reference>